<dbReference type="InterPro" id="IPR041988">
    <property type="entry name" value="Ribosomal_uL24_KOW"/>
</dbReference>
<dbReference type="InterPro" id="IPR014722">
    <property type="entry name" value="Rib_uL2_dom2"/>
</dbReference>
<evidence type="ECO:0000256" key="4">
    <source>
        <dbReference type="SAM" id="MobiDB-lite"/>
    </source>
</evidence>
<keyword evidence="6" id="KW-1185">Reference proteome</keyword>
<comment type="similarity">
    <text evidence="1">Belongs to the universal ribosomal protein uL24 family.</text>
</comment>
<dbReference type="InterPro" id="IPR003256">
    <property type="entry name" value="Ribosomal_uL24"/>
</dbReference>
<dbReference type="InterPro" id="IPR008991">
    <property type="entry name" value="Translation_prot_SH3-like_sf"/>
</dbReference>
<protein>
    <submittedName>
        <fullName evidence="5">KOW domain-containing protein domain-containing protein</fullName>
    </submittedName>
</protein>
<dbReference type="SUPFAM" id="SSF50104">
    <property type="entry name" value="Translation proteins SH3-like domain"/>
    <property type="match status" value="1"/>
</dbReference>
<dbReference type="STRING" id="1081108.A0A168HVZ9"/>
<name>A0A168HVZ9_CORDF</name>
<keyword evidence="2" id="KW-0689">Ribosomal protein</keyword>
<evidence type="ECO:0000313" key="6">
    <source>
        <dbReference type="Proteomes" id="UP000076881"/>
    </source>
</evidence>
<dbReference type="EMBL" id="AZHF01000003">
    <property type="protein sequence ID" value="OAA78350.1"/>
    <property type="molecule type" value="Genomic_DNA"/>
</dbReference>
<dbReference type="PANTHER" id="PTHR12903">
    <property type="entry name" value="MITOCHONDRIAL RIBOSOMAL PROTEIN L24"/>
    <property type="match status" value="1"/>
</dbReference>
<dbReference type="CDD" id="cd06089">
    <property type="entry name" value="KOW_RPL26"/>
    <property type="match status" value="1"/>
</dbReference>
<dbReference type="OrthoDB" id="359154at2759"/>
<evidence type="ECO:0000256" key="2">
    <source>
        <dbReference type="ARBA" id="ARBA00022980"/>
    </source>
</evidence>
<proteinExistence type="inferred from homology"/>
<dbReference type="Pfam" id="PF22682">
    <property type="entry name" value="Ribosomal_uL24m-like"/>
    <property type="match status" value="1"/>
</dbReference>
<dbReference type="AlphaFoldDB" id="A0A168HVZ9"/>
<dbReference type="Gene3D" id="2.30.30.30">
    <property type="match status" value="1"/>
</dbReference>
<gene>
    <name evidence="5" type="ORF">LEL_05173</name>
</gene>
<dbReference type="GO" id="GO:1990904">
    <property type="term" value="C:ribonucleoprotein complex"/>
    <property type="evidence" value="ECO:0007669"/>
    <property type="project" value="UniProtKB-KW"/>
</dbReference>
<dbReference type="GO" id="GO:0006412">
    <property type="term" value="P:translation"/>
    <property type="evidence" value="ECO:0007669"/>
    <property type="project" value="InterPro"/>
</dbReference>
<dbReference type="Proteomes" id="UP000076881">
    <property type="component" value="Unassembled WGS sequence"/>
</dbReference>
<dbReference type="GO" id="GO:0003723">
    <property type="term" value="F:RNA binding"/>
    <property type="evidence" value="ECO:0007669"/>
    <property type="project" value="InterPro"/>
</dbReference>
<evidence type="ECO:0000256" key="1">
    <source>
        <dbReference type="ARBA" id="ARBA00010618"/>
    </source>
</evidence>
<accession>A0A168HVZ9</accession>
<evidence type="ECO:0000256" key="3">
    <source>
        <dbReference type="ARBA" id="ARBA00023274"/>
    </source>
</evidence>
<comment type="caution">
    <text evidence="5">The sequence shown here is derived from an EMBL/GenBank/DDBJ whole genome shotgun (WGS) entry which is preliminary data.</text>
</comment>
<sequence length="366" mass="41964">MDKIVRRVAHAQRSATRRSQRIARRQKIQTHYRAQETIKQANREIINNIKDAKKATKEDWELGPLAPQRDLGFNNHGVVMHPIRADWSNYGQIKYQNKVAEKRCAWAGGSKMLNLAPGDRVVIFEGHDKGKIDTIKTIQPETGSLTLENHNRAMVQSMLDQPPRSQAMPLSIDAVRLVYPLHDPVTGVTKDTIVRQLKAVPPRMESPNMTIERWRYGNKWDRIVPSLNRIIPWPETVAPEFEMTANDTARDQVEERTFYYSLTAPPMPEGVIDELRNKYSKFRTRHEDWYVAEKETETEAKARKGKTVRAMQTPLEEFNEMQRAIRDAAGEPELSEDMLAKIGQVMAKSKAEALERAGVSEVESKQ</sequence>
<feature type="region of interest" description="Disordered" evidence="4">
    <location>
        <begin position="1"/>
        <end position="27"/>
    </location>
</feature>
<evidence type="ECO:0000313" key="5">
    <source>
        <dbReference type="EMBL" id="OAA78350.1"/>
    </source>
</evidence>
<dbReference type="GO" id="GO:0003735">
    <property type="term" value="F:structural constituent of ribosome"/>
    <property type="evidence" value="ECO:0007669"/>
    <property type="project" value="InterPro"/>
</dbReference>
<organism evidence="5 6">
    <name type="scientific">Akanthomyces lecanii RCEF 1005</name>
    <dbReference type="NCBI Taxonomy" id="1081108"/>
    <lineage>
        <taxon>Eukaryota</taxon>
        <taxon>Fungi</taxon>
        <taxon>Dikarya</taxon>
        <taxon>Ascomycota</taxon>
        <taxon>Pezizomycotina</taxon>
        <taxon>Sordariomycetes</taxon>
        <taxon>Hypocreomycetidae</taxon>
        <taxon>Hypocreales</taxon>
        <taxon>Cordycipitaceae</taxon>
        <taxon>Akanthomyces</taxon>
        <taxon>Cordyceps confragosa</taxon>
    </lineage>
</organism>
<keyword evidence="3" id="KW-0687">Ribonucleoprotein</keyword>
<dbReference type="GO" id="GO:0005840">
    <property type="term" value="C:ribosome"/>
    <property type="evidence" value="ECO:0007669"/>
    <property type="project" value="UniProtKB-KW"/>
</dbReference>
<reference evidence="5 6" key="1">
    <citation type="journal article" date="2016" name="Genome Biol. Evol.">
        <title>Divergent and convergent evolution of fungal pathogenicity.</title>
        <authorList>
            <person name="Shang Y."/>
            <person name="Xiao G."/>
            <person name="Zheng P."/>
            <person name="Cen K."/>
            <person name="Zhan S."/>
            <person name="Wang C."/>
        </authorList>
    </citation>
    <scope>NUCLEOTIDE SEQUENCE [LARGE SCALE GENOMIC DNA]</scope>
    <source>
        <strain evidence="5 6">RCEF 1005</strain>
    </source>
</reference>